<evidence type="ECO:0000313" key="2">
    <source>
        <dbReference type="EMBL" id="RCW70163.1"/>
    </source>
</evidence>
<dbReference type="Proteomes" id="UP000252884">
    <property type="component" value="Unassembled WGS sequence"/>
</dbReference>
<dbReference type="AlphaFoldDB" id="A0A368XQB7"/>
<sequence>MSEERKQWICTAVDIDGGQRVAGSPTQLTPMGVAAKNKLWPRDKLLKVRFLQGDAALHARTLKTAQSWMLDGVHLQLEQAQPNEAGDIRITFDPGAGSWSYVGTDAKGIRSSQATMNLGWAALDTPEEDFSSVVIHEFGHALGLLHEHNHPGALVQWDKAAVKADLGGSPNFWDDATITHNVFAKFDASTTITTDFDSASVMIYTIPAHWTTNGKSFMPSWKLSAGDAATIRKLYA</sequence>
<dbReference type="GO" id="GO:0006508">
    <property type="term" value="P:proteolysis"/>
    <property type="evidence" value="ECO:0007669"/>
    <property type="project" value="InterPro"/>
</dbReference>
<reference evidence="2 3" key="1">
    <citation type="submission" date="2018-07" db="EMBL/GenBank/DDBJ databases">
        <title>Genomic Encyclopedia of Type Strains, Phase IV (KMG-IV): sequencing the most valuable type-strain genomes for metagenomic binning, comparative biology and taxonomic classification.</title>
        <authorList>
            <person name="Goeker M."/>
        </authorList>
    </citation>
    <scope>NUCLEOTIDE SEQUENCE [LARGE SCALE GENOMIC DNA]</scope>
    <source>
        <strain evidence="2 3">DSM 21634</strain>
    </source>
</reference>
<dbReference type="Gene3D" id="3.40.390.10">
    <property type="entry name" value="Collagenase (Catalytic Domain)"/>
    <property type="match status" value="1"/>
</dbReference>
<proteinExistence type="predicted"/>
<dbReference type="OrthoDB" id="3669864at2"/>
<evidence type="ECO:0000259" key="1">
    <source>
        <dbReference type="Pfam" id="PF01400"/>
    </source>
</evidence>
<dbReference type="GO" id="GO:0004222">
    <property type="term" value="F:metalloendopeptidase activity"/>
    <property type="evidence" value="ECO:0007669"/>
    <property type="project" value="InterPro"/>
</dbReference>
<dbReference type="EMBL" id="QPJK01000005">
    <property type="protein sequence ID" value="RCW70163.1"/>
    <property type="molecule type" value="Genomic_DNA"/>
</dbReference>
<organism evidence="2 3">
    <name type="scientific">Pseudorhodoferax soli</name>
    <dbReference type="NCBI Taxonomy" id="545864"/>
    <lineage>
        <taxon>Bacteria</taxon>
        <taxon>Pseudomonadati</taxon>
        <taxon>Pseudomonadota</taxon>
        <taxon>Betaproteobacteria</taxon>
        <taxon>Burkholderiales</taxon>
        <taxon>Comamonadaceae</taxon>
    </lineage>
</organism>
<keyword evidence="3" id="KW-1185">Reference proteome</keyword>
<feature type="domain" description="Peptidase M12A" evidence="1">
    <location>
        <begin position="86"/>
        <end position="235"/>
    </location>
</feature>
<evidence type="ECO:0000313" key="3">
    <source>
        <dbReference type="Proteomes" id="UP000252884"/>
    </source>
</evidence>
<name>A0A368XQB7_9BURK</name>
<protein>
    <submittedName>
        <fullName evidence="2">Astacin (Peptidase family M12A)</fullName>
    </submittedName>
</protein>
<dbReference type="InterPro" id="IPR001506">
    <property type="entry name" value="Peptidase_M12A"/>
</dbReference>
<dbReference type="InterPro" id="IPR024079">
    <property type="entry name" value="MetalloPept_cat_dom_sf"/>
</dbReference>
<dbReference type="Pfam" id="PF01400">
    <property type="entry name" value="Astacin"/>
    <property type="match status" value="1"/>
</dbReference>
<dbReference type="SUPFAM" id="SSF55486">
    <property type="entry name" value="Metalloproteases ('zincins'), catalytic domain"/>
    <property type="match status" value="1"/>
</dbReference>
<comment type="caution">
    <text evidence="2">The sequence shown here is derived from an EMBL/GenBank/DDBJ whole genome shotgun (WGS) entry which is preliminary data.</text>
</comment>
<accession>A0A368XQB7</accession>
<gene>
    <name evidence="2" type="ORF">DES41_105101</name>
</gene>
<dbReference type="RefSeq" id="WP_114469134.1">
    <property type="nucleotide sequence ID" value="NZ_QPJK01000005.1"/>
</dbReference>